<dbReference type="SUPFAM" id="SSF75005">
    <property type="entry name" value="Arabinanase/levansucrase/invertase"/>
    <property type="match status" value="1"/>
</dbReference>
<dbReference type="PIRSF" id="PIRSF025414">
    <property type="entry name" value="Alpha-L-arabinofuranosidase"/>
    <property type="match status" value="1"/>
</dbReference>
<dbReference type="InterPro" id="IPR016828">
    <property type="entry name" value="Alpha-L-arabinofuranosidase"/>
</dbReference>
<dbReference type="InterPro" id="IPR023296">
    <property type="entry name" value="Glyco_hydro_beta-prop_sf"/>
</dbReference>
<dbReference type="RefSeq" id="WP_058265984.1">
    <property type="nucleotide sequence ID" value="NZ_FMYN01000007.1"/>
</dbReference>
<dbReference type="PANTHER" id="PTHR43817">
    <property type="entry name" value="GLYCOSYL HYDROLASE"/>
    <property type="match status" value="1"/>
</dbReference>
<evidence type="ECO:0000313" key="7">
    <source>
        <dbReference type="Proteomes" id="UP000053797"/>
    </source>
</evidence>
<dbReference type="Proteomes" id="UP000053797">
    <property type="component" value="Unassembled WGS sequence"/>
</dbReference>
<comment type="caution">
    <text evidence="6">The sequence shown here is derived from an EMBL/GenBank/DDBJ whole genome shotgun (WGS) entry which is preliminary data.</text>
</comment>
<reference evidence="6 7" key="1">
    <citation type="journal article" date="2015" name="Int. J. Syst. Evol. Microbiol.">
        <title>Exiguobacterium enclense sp. nov., isolated from sediment.</title>
        <authorList>
            <person name="Dastager S.G."/>
            <person name="Mawlankar R."/>
            <person name="Sonalkar V.V."/>
            <person name="Thorat M.N."/>
            <person name="Mual P."/>
            <person name="Verma A."/>
            <person name="Krishnamurthi S."/>
            <person name="Tang S.K."/>
            <person name="Li W.J."/>
        </authorList>
    </citation>
    <scope>NUCLEOTIDE SEQUENCE [LARGE SCALE GENOMIC DNA]</scope>
    <source>
        <strain evidence="6 7">NIO-1109</strain>
    </source>
</reference>
<dbReference type="GO" id="GO:0005975">
    <property type="term" value="P:carbohydrate metabolic process"/>
    <property type="evidence" value="ECO:0007669"/>
    <property type="project" value="InterPro"/>
</dbReference>
<dbReference type="Pfam" id="PF04616">
    <property type="entry name" value="Glyco_hydro_43"/>
    <property type="match status" value="1"/>
</dbReference>
<evidence type="ECO:0000313" key="6">
    <source>
        <dbReference type="EMBL" id="KSU47611.1"/>
    </source>
</evidence>
<dbReference type="EMBL" id="LNQL01000007">
    <property type="protein sequence ID" value="KSU47611.1"/>
    <property type="molecule type" value="Genomic_DNA"/>
</dbReference>
<accession>A0A0V8GBL7</accession>
<gene>
    <name evidence="6" type="ORF">AS033_15255</name>
</gene>
<comment type="similarity">
    <text evidence="1 5">Belongs to the glycosyl hydrolase 43 family.</text>
</comment>
<sequence>MNQTENRNLVLEQRADPWVYLHSDGYYYFTASVPEYDRIELRRARSLHELKDVEAVTAWVKPDTGPMSDLIWAPELHHIHGKWYLYFAAAKSREIVNGLFDHRMFVLENGSDNPLEGEWIERGQIETQWDSFALDATVFEHQDVHYLVWAQKDPFIEGNSNLYIASLKNPWTIQKPQVMLTKPELDWETKGFLVNEGPAVLKRHGQIFITYSASATDENYCMGMLSASEDDDPLNPDVWEKSLRPVFATNDAASQYGPGHNSFTIDEQGRDVIVYHARTYTEIEGDPLYDPNRHTRAQIFTWGIDKKPYFDKPI</sequence>
<name>A0A0V8GBL7_9BACL</name>
<dbReference type="CDD" id="cd18817">
    <property type="entry name" value="GH43f_LbAraf43-like"/>
    <property type="match status" value="1"/>
</dbReference>
<evidence type="ECO:0000256" key="3">
    <source>
        <dbReference type="ARBA" id="ARBA00022801"/>
    </source>
</evidence>
<evidence type="ECO:0000256" key="1">
    <source>
        <dbReference type="ARBA" id="ARBA00009865"/>
    </source>
</evidence>
<dbReference type="GO" id="GO:0004553">
    <property type="term" value="F:hydrolase activity, hydrolyzing O-glycosyl compounds"/>
    <property type="evidence" value="ECO:0007669"/>
    <property type="project" value="InterPro"/>
</dbReference>
<proteinExistence type="inferred from homology"/>
<dbReference type="InterPro" id="IPR006710">
    <property type="entry name" value="Glyco_hydro_43"/>
</dbReference>
<dbReference type="AlphaFoldDB" id="A0A0V8GBL7"/>
<organism evidence="6 7">
    <name type="scientific">Exiguobacterium indicum</name>
    <dbReference type="NCBI Taxonomy" id="296995"/>
    <lineage>
        <taxon>Bacteria</taxon>
        <taxon>Bacillati</taxon>
        <taxon>Bacillota</taxon>
        <taxon>Bacilli</taxon>
        <taxon>Bacillales</taxon>
        <taxon>Bacillales Family XII. Incertae Sedis</taxon>
        <taxon>Exiguobacterium</taxon>
    </lineage>
</organism>
<keyword evidence="3 5" id="KW-0378">Hydrolase</keyword>
<evidence type="ECO:0000256" key="2">
    <source>
        <dbReference type="ARBA" id="ARBA00022729"/>
    </source>
</evidence>
<dbReference type="PANTHER" id="PTHR43817:SF1">
    <property type="entry name" value="HYDROLASE, FAMILY 43, PUTATIVE (AFU_ORTHOLOGUE AFUA_3G01660)-RELATED"/>
    <property type="match status" value="1"/>
</dbReference>
<dbReference type="Gene3D" id="2.115.10.20">
    <property type="entry name" value="Glycosyl hydrolase domain, family 43"/>
    <property type="match status" value="1"/>
</dbReference>
<keyword evidence="2" id="KW-0732">Signal</keyword>
<evidence type="ECO:0000256" key="5">
    <source>
        <dbReference type="RuleBase" id="RU361187"/>
    </source>
</evidence>
<keyword evidence="4 5" id="KW-0326">Glycosidase</keyword>
<evidence type="ECO:0000256" key="4">
    <source>
        <dbReference type="ARBA" id="ARBA00023295"/>
    </source>
</evidence>
<protein>
    <submittedName>
        <fullName evidence="6">Alpha-N-arabinofuranosidase</fullName>
    </submittedName>
</protein>
<dbReference type="OrthoDB" id="177947at2"/>